<reference evidence="4" key="2">
    <citation type="submission" date="2015-01" db="EMBL/GenBank/DDBJ databases">
        <title>Evolutionary Origins and Diversification of the Mycorrhizal Mutualists.</title>
        <authorList>
            <consortium name="DOE Joint Genome Institute"/>
            <consortium name="Mycorrhizal Genomics Consortium"/>
            <person name="Kohler A."/>
            <person name="Kuo A."/>
            <person name="Nagy L.G."/>
            <person name="Floudas D."/>
            <person name="Copeland A."/>
            <person name="Barry K.W."/>
            <person name="Cichocki N."/>
            <person name="Veneault-Fourrey C."/>
            <person name="LaButti K."/>
            <person name="Lindquist E.A."/>
            <person name="Lipzen A."/>
            <person name="Lundell T."/>
            <person name="Morin E."/>
            <person name="Murat C."/>
            <person name="Riley R."/>
            <person name="Ohm R."/>
            <person name="Sun H."/>
            <person name="Tunlid A."/>
            <person name="Henrissat B."/>
            <person name="Grigoriev I.V."/>
            <person name="Hibbett D.S."/>
            <person name="Martin F."/>
        </authorList>
    </citation>
    <scope>NUCLEOTIDE SEQUENCE [LARGE SCALE GENOMIC DNA]</scope>
    <source>
        <strain evidence="4">MUT 4182</strain>
    </source>
</reference>
<evidence type="ECO:0000313" key="4">
    <source>
        <dbReference type="Proteomes" id="UP000054248"/>
    </source>
</evidence>
<evidence type="ECO:0008006" key="5">
    <source>
        <dbReference type="Google" id="ProtNLM"/>
    </source>
</evidence>
<feature type="compositionally biased region" description="Polar residues" evidence="2">
    <location>
        <begin position="275"/>
        <end position="284"/>
    </location>
</feature>
<name>A0A0C3MLB0_9AGAM</name>
<dbReference type="PANTHER" id="PTHR11937">
    <property type="entry name" value="ACTIN"/>
    <property type="match status" value="1"/>
</dbReference>
<dbReference type="Proteomes" id="UP000054248">
    <property type="component" value="Unassembled WGS sequence"/>
</dbReference>
<dbReference type="Gene3D" id="3.30.420.40">
    <property type="match status" value="3"/>
</dbReference>
<comment type="similarity">
    <text evidence="1">Belongs to the actin family.</text>
</comment>
<evidence type="ECO:0000256" key="2">
    <source>
        <dbReference type="SAM" id="MobiDB-lite"/>
    </source>
</evidence>
<evidence type="ECO:0000256" key="1">
    <source>
        <dbReference type="RuleBase" id="RU000487"/>
    </source>
</evidence>
<evidence type="ECO:0000313" key="3">
    <source>
        <dbReference type="EMBL" id="KIO34497.1"/>
    </source>
</evidence>
<accession>A0A0C3MLB0</accession>
<feature type="region of interest" description="Disordered" evidence="2">
    <location>
        <begin position="263"/>
        <end position="319"/>
    </location>
</feature>
<dbReference type="Pfam" id="PF00022">
    <property type="entry name" value="Actin"/>
    <property type="match status" value="1"/>
</dbReference>
<dbReference type="STRING" id="1051891.A0A0C3MLB0"/>
<gene>
    <name evidence="3" type="ORF">M407DRAFT_209681</name>
</gene>
<dbReference type="CDD" id="cd10207">
    <property type="entry name" value="ASKHA_NBD_Arp10"/>
    <property type="match status" value="1"/>
</dbReference>
<organism evidence="3 4">
    <name type="scientific">Tulasnella calospora MUT 4182</name>
    <dbReference type="NCBI Taxonomy" id="1051891"/>
    <lineage>
        <taxon>Eukaryota</taxon>
        <taxon>Fungi</taxon>
        <taxon>Dikarya</taxon>
        <taxon>Basidiomycota</taxon>
        <taxon>Agaricomycotina</taxon>
        <taxon>Agaricomycetes</taxon>
        <taxon>Cantharellales</taxon>
        <taxon>Tulasnellaceae</taxon>
        <taxon>Tulasnella</taxon>
    </lineage>
</organism>
<keyword evidence="4" id="KW-1185">Reference proteome</keyword>
<sequence length="663" mass="71041">MSAVPATPSRSSAAAAARADLLASSPHYTTTKRHSLYGTEDRIIIDPGSRVWKVGFSGEGRPRDVFVVKHTLSPVPTSASGVRDSIDEVEKERLMELELQDRLRSVFFNSLLADPKSRKVIVIESPLLPLAVKDMFARILFHNLEVPSVSFMPSHLLSLLSVGRVTGLVLDCGHTESTLLPVYASRPMFSNIRTSPLAGSRLTSHLRALLLLFASYRAPPTIIRAAAQPAVATRVPEEILTEALVEEVKAKCLFVGSPFDAATQPENDDSMDVDQPSSASTGTPSESGRSSRLSMSESQAPSSAASVSRASGSGVGSDSSFSTQEIHLRAMEELYKKHATATDIQMRVVPPPAHAVAAGSFNNARGTLTIPGWIRERAAEVLFEGGDIDERSVAELILDSLLKVPVDLRKTLASSILVVGGTAMLPGFIQRLHAEIIKTLESQPHPPASILSPRRGGQSTPTPSASGANTPPDAVTPTAVRFQHRQMIAPSPRRAYDPYATLRSIAPHIAILNNPSITNMVGHASPHALANAGKAPAFAPALIPWVGGSLAGALKISSEEVVRDRWDEAYERDQDAQRQELEDLAINTVTIEPETASPMKSPRKSQLRYRPPPAQPVGASIILEGGGLRPPAYSALPDWTRSPLSVGAPNVVWLAQQQSVPPV</sequence>
<proteinExistence type="inferred from homology"/>
<dbReference type="SUPFAM" id="SSF53067">
    <property type="entry name" value="Actin-like ATPase domain"/>
    <property type="match status" value="2"/>
</dbReference>
<dbReference type="OrthoDB" id="337660at2759"/>
<feature type="compositionally biased region" description="Low complexity" evidence="2">
    <location>
        <begin position="285"/>
        <end position="319"/>
    </location>
</feature>
<dbReference type="AlphaFoldDB" id="A0A0C3MLB0"/>
<dbReference type="InterPro" id="IPR043129">
    <property type="entry name" value="ATPase_NBD"/>
</dbReference>
<dbReference type="InterPro" id="IPR004000">
    <property type="entry name" value="Actin"/>
</dbReference>
<protein>
    <recommendedName>
        <fullName evidence="5">Actin-like ATPase domain-containing protein</fullName>
    </recommendedName>
</protein>
<dbReference type="SMART" id="SM00268">
    <property type="entry name" value="ACTIN"/>
    <property type="match status" value="1"/>
</dbReference>
<dbReference type="EMBL" id="KN822942">
    <property type="protein sequence ID" value="KIO34497.1"/>
    <property type="molecule type" value="Genomic_DNA"/>
</dbReference>
<dbReference type="HOGENOM" id="CLU_025520_0_0_1"/>
<feature type="region of interest" description="Disordered" evidence="2">
    <location>
        <begin position="443"/>
        <end position="475"/>
    </location>
</feature>
<reference evidence="3 4" key="1">
    <citation type="submission" date="2014-04" db="EMBL/GenBank/DDBJ databases">
        <authorList>
            <consortium name="DOE Joint Genome Institute"/>
            <person name="Kuo A."/>
            <person name="Girlanda M."/>
            <person name="Perotto S."/>
            <person name="Kohler A."/>
            <person name="Nagy L.G."/>
            <person name="Floudas D."/>
            <person name="Copeland A."/>
            <person name="Barry K.W."/>
            <person name="Cichocki N."/>
            <person name="Veneault-Fourrey C."/>
            <person name="LaButti K."/>
            <person name="Lindquist E.A."/>
            <person name="Lipzen A."/>
            <person name="Lundell T."/>
            <person name="Morin E."/>
            <person name="Murat C."/>
            <person name="Sun H."/>
            <person name="Tunlid A."/>
            <person name="Henrissat B."/>
            <person name="Grigoriev I.V."/>
            <person name="Hibbett D.S."/>
            <person name="Martin F."/>
            <person name="Nordberg H.P."/>
            <person name="Cantor M.N."/>
            <person name="Hua S.X."/>
        </authorList>
    </citation>
    <scope>NUCLEOTIDE SEQUENCE [LARGE SCALE GENOMIC DNA]</scope>
    <source>
        <strain evidence="3 4">MUT 4182</strain>
    </source>
</reference>
<feature type="compositionally biased region" description="Polar residues" evidence="2">
    <location>
        <begin position="457"/>
        <end position="469"/>
    </location>
</feature>